<sequence length="40" mass="4417">MTLTARVDIPPGPPPKKAGCHIAGWLLVLALWAARRRRRA</sequence>
<dbReference type="RefSeq" id="WP_272084353.1">
    <property type="nucleotide sequence ID" value="NZ_JAQNDL010000001.1"/>
</dbReference>
<keyword evidence="2" id="KW-1185">Reference proteome</keyword>
<evidence type="ECO:0008006" key="3">
    <source>
        <dbReference type="Google" id="ProtNLM"/>
    </source>
</evidence>
<dbReference type="EMBL" id="JAQNDL010000001">
    <property type="protein sequence ID" value="MDC0715921.1"/>
    <property type="molecule type" value="Genomic_DNA"/>
</dbReference>
<dbReference type="Proteomes" id="UP001221686">
    <property type="component" value="Unassembled WGS sequence"/>
</dbReference>
<accession>A0ABT5DU40</accession>
<evidence type="ECO:0000313" key="2">
    <source>
        <dbReference type="Proteomes" id="UP001221686"/>
    </source>
</evidence>
<evidence type="ECO:0000313" key="1">
    <source>
        <dbReference type="EMBL" id="MDC0715921.1"/>
    </source>
</evidence>
<name>A0ABT5DU40_9BACT</name>
<organism evidence="1 2">
    <name type="scientific">Nannocystis bainbridge</name>
    <dbReference type="NCBI Taxonomy" id="2995303"/>
    <lineage>
        <taxon>Bacteria</taxon>
        <taxon>Pseudomonadati</taxon>
        <taxon>Myxococcota</taxon>
        <taxon>Polyangia</taxon>
        <taxon>Nannocystales</taxon>
        <taxon>Nannocystaceae</taxon>
        <taxon>Nannocystis</taxon>
    </lineage>
</organism>
<protein>
    <recommendedName>
        <fullName evidence="3">MYXO-CTERM domain-containing protein</fullName>
    </recommendedName>
</protein>
<gene>
    <name evidence="1" type="ORF">POL25_03385</name>
</gene>
<reference evidence="1 2" key="1">
    <citation type="submission" date="2022-11" db="EMBL/GenBank/DDBJ databases">
        <title>Minimal conservation of predation-associated metabolite biosynthetic gene clusters underscores biosynthetic potential of Myxococcota including descriptions for ten novel species: Archangium lansinium sp. nov., Myxococcus landrumus sp. nov., Nannocystis bai.</title>
        <authorList>
            <person name="Ahearne A."/>
            <person name="Stevens C."/>
            <person name="Dowd S."/>
        </authorList>
    </citation>
    <scope>NUCLEOTIDE SEQUENCE [LARGE SCALE GENOMIC DNA]</scope>
    <source>
        <strain evidence="1 2">BB15-2</strain>
    </source>
</reference>
<comment type="caution">
    <text evidence="1">The sequence shown here is derived from an EMBL/GenBank/DDBJ whole genome shotgun (WGS) entry which is preliminary data.</text>
</comment>
<proteinExistence type="predicted"/>